<comment type="caution">
    <text evidence="1">The sequence shown here is derived from an EMBL/GenBank/DDBJ whole genome shotgun (WGS) entry which is preliminary data.</text>
</comment>
<gene>
    <name evidence="1" type="ORF">CEV34_4778</name>
</gene>
<protein>
    <submittedName>
        <fullName evidence="1">Uncharacterized protein</fullName>
    </submittedName>
</protein>
<name>A0A256G4E8_9HYPH</name>
<sequence length="59" mass="6831">MLPGDSKNLRNKAARYLTHRFQDGMFDEGRLRMALKQFLKKQKSMDVAVDRWDDEGGAS</sequence>
<keyword evidence="2" id="KW-1185">Reference proteome</keyword>
<evidence type="ECO:0000313" key="2">
    <source>
        <dbReference type="Proteomes" id="UP000216188"/>
    </source>
</evidence>
<dbReference type="EMBL" id="NNRM01000046">
    <property type="protein sequence ID" value="OYR21977.1"/>
    <property type="molecule type" value="Genomic_DNA"/>
</dbReference>
<accession>A0A256G4E8</accession>
<organism evidence="1 2">
    <name type="scientific">Brucella pseudogrignonensis</name>
    <dbReference type="NCBI Taxonomy" id="419475"/>
    <lineage>
        <taxon>Bacteria</taxon>
        <taxon>Pseudomonadati</taxon>
        <taxon>Pseudomonadota</taxon>
        <taxon>Alphaproteobacteria</taxon>
        <taxon>Hyphomicrobiales</taxon>
        <taxon>Brucellaceae</taxon>
        <taxon>Brucella/Ochrobactrum group</taxon>
        <taxon>Brucella</taxon>
    </lineage>
</organism>
<dbReference type="AlphaFoldDB" id="A0A256G4E8"/>
<reference evidence="1 2" key="1">
    <citation type="submission" date="2017-07" db="EMBL/GenBank/DDBJ databases">
        <title>Phylogenetic study on the rhizospheric bacterium Ochrobactrum sp. A44.</title>
        <authorList>
            <person name="Krzyzanowska D.M."/>
            <person name="Ossowicki A."/>
            <person name="Rajewska M."/>
            <person name="Maciag T."/>
            <person name="Kaczynski Z."/>
            <person name="Czerwicka M."/>
            <person name="Jafra S."/>
        </authorList>
    </citation>
    <scope>NUCLEOTIDE SEQUENCE [LARGE SCALE GENOMIC DNA]</scope>
    <source>
        <strain evidence="1 2">CCUG 30717</strain>
    </source>
</reference>
<proteinExistence type="predicted"/>
<evidence type="ECO:0000313" key="1">
    <source>
        <dbReference type="EMBL" id="OYR21977.1"/>
    </source>
</evidence>
<dbReference type="Proteomes" id="UP000216188">
    <property type="component" value="Unassembled WGS sequence"/>
</dbReference>